<evidence type="ECO:0000256" key="2">
    <source>
        <dbReference type="ARBA" id="ARBA00022737"/>
    </source>
</evidence>
<keyword evidence="3 5" id="KW-1015">Disulfide bond</keyword>
<feature type="domain" description="Sushi" evidence="7">
    <location>
        <begin position="372"/>
        <end position="434"/>
    </location>
</feature>
<gene>
    <name evidence="8" type="primary">LEV9</name>
    <name evidence="8" type="ORF">TR125100</name>
</gene>
<feature type="domain" description="Sushi" evidence="7">
    <location>
        <begin position="625"/>
        <end position="696"/>
    </location>
</feature>
<dbReference type="InterPro" id="IPR050350">
    <property type="entry name" value="Compl-Cell_Adhes-Reg"/>
</dbReference>
<dbReference type="InterPro" id="IPR000436">
    <property type="entry name" value="Sushi_SCR_CCP_dom"/>
</dbReference>
<proteinExistence type="predicted"/>
<dbReference type="PANTHER" id="PTHR19325:SF575">
    <property type="entry name" value="LOCOMOTION-RELATED PROTEIN HIKARU GENKI"/>
    <property type="match status" value="1"/>
</dbReference>
<name>A0A0X3NX16_SCHSO</name>
<feature type="transmembrane region" description="Helical" evidence="6">
    <location>
        <begin position="7"/>
        <end position="28"/>
    </location>
</feature>
<dbReference type="SUPFAM" id="SSF57535">
    <property type="entry name" value="Complement control module/SCR domain"/>
    <property type="match status" value="7"/>
</dbReference>
<evidence type="ECO:0000256" key="3">
    <source>
        <dbReference type="ARBA" id="ARBA00023157"/>
    </source>
</evidence>
<dbReference type="AlphaFoldDB" id="A0A0X3NX16"/>
<dbReference type="EMBL" id="GEEE01021148">
    <property type="protein sequence ID" value="JAP42077.1"/>
    <property type="molecule type" value="Transcribed_RNA"/>
</dbReference>
<evidence type="ECO:0000256" key="4">
    <source>
        <dbReference type="ARBA" id="ARBA00023180"/>
    </source>
</evidence>
<feature type="domain" description="Sushi" evidence="7">
    <location>
        <begin position="111"/>
        <end position="168"/>
    </location>
</feature>
<keyword evidence="6" id="KW-0472">Membrane</keyword>
<feature type="disulfide bond" evidence="5">
    <location>
        <begin position="342"/>
        <end position="369"/>
    </location>
</feature>
<feature type="domain" description="Sushi" evidence="7">
    <location>
        <begin position="171"/>
        <end position="241"/>
    </location>
</feature>
<reference evidence="8" key="1">
    <citation type="submission" date="2016-01" db="EMBL/GenBank/DDBJ databases">
        <title>Reference transcriptome for the parasite Schistocephalus solidus: insights into the molecular evolution of parasitism.</title>
        <authorList>
            <person name="Hebert F.O."/>
            <person name="Grambauer S."/>
            <person name="Barber I."/>
            <person name="Landry C.R."/>
            <person name="Aubin-Horth N."/>
        </authorList>
    </citation>
    <scope>NUCLEOTIDE SEQUENCE</scope>
</reference>
<organism evidence="8">
    <name type="scientific">Schistocephalus solidus</name>
    <name type="common">Tapeworm</name>
    <dbReference type="NCBI Taxonomy" id="70667"/>
    <lineage>
        <taxon>Eukaryota</taxon>
        <taxon>Metazoa</taxon>
        <taxon>Spiralia</taxon>
        <taxon>Lophotrochozoa</taxon>
        <taxon>Platyhelminthes</taxon>
        <taxon>Cestoda</taxon>
        <taxon>Eucestoda</taxon>
        <taxon>Diphyllobothriidea</taxon>
        <taxon>Diphyllobothriidae</taxon>
        <taxon>Schistocephalus</taxon>
    </lineage>
</organism>
<dbReference type="InterPro" id="IPR035976">
    <property type="entry name" value="Sushi/SCR/CCP_sf"/>
</dbReference>
<keyword evidence="1 5" id="KW-0768">Sushi</keyword>
<dbReference type="PROSITE" id="PS50923">
    <property type="entry name" value="SUSHI"/>
    <property type="match status" value="5"/>
</dbReference>
<dbReference type="Pfam" id="PF00084">
    <property type="entry name" value="Sushi"/>
    <property type="match status" value="3"/>
</dbReference>
<keyword evidence="4" id="KW-0325">Glycoprotein</keyword>
<dbReference type="CDD" id="cd00033">
    <property type="entry name" value="CCP"/>
    <property type="match status" value="2"/>
</dbReference>
<dbReference type="SMART" id="SM00032">
    <property type="entry name" value="CCP"/>
    <property type="match status" value="8"/>
</dbReference>
<keyword evidence="6" id="KW-0812">Transmembrane</keyword>
<comment type="caution">
    <text evidence="5">Lacks conserved residue(s) required for the propagation of feature annotation.</text>
</comment>
<keyword evidence="2" id="KW-0677">Repeat</keyword>
<evidence type="ECO:0000313" key="8">
    <source>
        <dbReference type="EMBL" id="JAP42077.1"/>
    </source>
</evidence>
<dbReference type="PANTHER" id="PTHR19325">
    <property type="entry name" value="COMPLEMENT COMPONENT-RELATED SUSHI DOMAIN-CONTAINING"/>
    <property type="match status" value="1"/>
</dbReference>
<feature type="disulfide bond" evidence="5">
    <location>
        <begin position="139"/>
        <end position="166"/>
    </location>
</feature>
<evidence type="ECO:0000256" key="5">
    <source>
        <dbReference type="PROSITE-ProRule" id="PRU00302"/>
    </source>
</evidence>
<keyword evidence="6" id="KW-1133">Transmembrane helix</keyword>
<evidence type="ECO:0000259" key="7">
    <source>
        <dbReference type="PROSITE" id="PS50923"/>
    </source>
</evidence>
<accession>A0A0X3NX16</accession>
<evidence type="ECO:0000256" key="1">
    <source>
        <dbReference type="ARBA" id="ARBA00022659"/>
    </source>
</evidence>
<feature type="domain" description="Sushi" evidence="7">
    <location>
        <begin position="314"/>
        <end position="371"/>
    </location>
</feature>
<dbReference type="Gene3D" id="2.10.70.10">
    <property type="entry name" value="Complement Module, domain 1"/>
    <property type="match status" value="7"/>
</dbReference>
<sequence>MLNRTRIFFIIGCVYVVLSEFIICKAVPKSDKNIHFNKNNKYLKRTFRSVGEIGSSGEVVCEAKGRGTSEFLSCPQKTCRANVDCWVAYGKPQQCVCDPQFCGLVCLPVGARCPPPYLPSNGFVSFRDSKVGDMAEYTCAPGFTVMGPRKRHCLGTLQWSGPEPICTNQTDYCFSPPYIQNAIVLEHTKFGEDSSQERNDYRTGDSITMTCRSGFEDPARKYTTVLCVGNQWKYEKLDCQRISCPEIDGPVNGRTIYTSDLRYRATAVQFCNDGHAIKCPSDAEGVVQRDEESCMRVCQADGRWSGGNAECTPIQCPQLEKPDHGSLSGFWTKVNSVVAFECEIGYELIGSPFRRCQLDGKWDGDPVICKIRDCGPPPNIRFAAVKYSSTIFGSRAYFKCESGTVPSVSSSELVCKTHNNKTMWLPFPYPACYRYCSLPVVAQSSISIVAPGGVKVEGESPLDNGEILPASTSQSADEVVHLDSQTEHGTVIRIACKSGFNLVLDQQKIIPTSETEGQAVCNDGSWNSSYKCIPARCKQRPPTVANAIVRFYSMSHGSVVRYQCLPGFILEASKMHTGSEDLLSSSESEEEKVNRDLVWGTQHDLYSVRCEFGEWRGRRPECVPIHCKRPIVVEGVQIHLIGARGRWPFESDSIYPTHGAVVVYSCAQEGYRINGPRYAFCIEGAWNPPTIPTCELITHDIIPSNWLFHRPSYSS</sequence>
<evidence type="ECO:0000256" key="6">
    <source>
        <dbReference type="SAM" id="Phobius"/>
    </source>
</evidence>
<protein>
    <submittedName>
        <fullName evidence="8">Protein lev-9</fullName>
    </submittedName>
</protein>